<dbReference type="STRING" id="381665.SAMN05216554_1499"/>
<sequence>MERGVAKRDGAAAQWFEGRGQWIAPQQSVQVFADTLSASGFEVARVWHTTAHLTHRADRHASGFVAIIQLDGETMLTTGAQAEPIRLEPGTCTLVALSDHFELRSRAPAARMEISSDRMQASPALSRSIRVVDESGYRAALIATVNAALSSAVSPQDAAFADFRIAIEHLLAASFQEPPPPVRPSRQETLVNEALGMIRREARDPRLSVGVLARRLNVSERTLRRALSQRGTSVRAEIARERARSARDLLARAAPQSSEDLRSIASSTGYTSVRWMRESLRRHATTGTEPGHGSTNVGARIGEDPAGR</sequence>
<feature type="domain" description="HTH araC/xylS-type" evidence="2">
    <location>
        <begin position="192"/>
        <end position="283"/>
    </location>
</feature>
<dbReference type="PROSITE" id="PS01124">
    <property type="entry name" value="HTH_ARAC_FAMILY_2"/>
    <property type="match status" value="1"/>
</dbReference>
<evidence type="ECO:0000256" key="1">
    <source>
        <dbReference type="SAM" id="MobiDB-lite"/>
    </source>
</evidence>
<dbReference type="SMART" id="SM00342">
    <property type="entry name" value="HTH_ARAC"/>
    <property type="match status" value="1"/>
</dbReference>
<gene>
    <name evidence="3" type="ORF">SAMN05216554_1499</name>
</gene>
<keyword evidence="4" id="KW-1185">Reference proteome</keyword>
<dbReference type="EMBL" id="FNPZ01000001">
    <property type="protein sequence ID" value="SDY78167.1"/>
    <property type="molecule type" value="Genomic_DNA"/>
</dbReference>
<feature type="compositionally biased region" description="Polar residues" evidence="1">
    <location>
        <begin position="285"/>
        <end position="297"/>
    </location>
</feature>
<dbReference type="AlphaFoldDB" id="A0A1H3MNE6"/>
<evidence type="ECO:0000313" key="3">
    <source>
        <dbReference type="EMBL" id="SDY78167.1"/>
    </source>
</evidence>
<evidence type="ECO:0000259" key="2">
    <source>
        <dbReference type="PROSITE" id="PS01124"/>
    </source>
</evidence>
<accession>A0A1H3MNE6</accession>
<dbReference type="Pfam" id="PF12833">
    <property type="entry name" value="HTH_18"/>
    <property type="match status" value="1"/>
</dbReference>
<reference evidence="3 4" key="1">
    <citation type="submission" date="2016-10" db="EMBL/GenBank/DDBJ databases">
        <authorList>
            <person name="de Groot N.N."/>
        </authorList>
    </citation>
    <scope>NUCLEOTIDE SEQUENCE [LARGE SCALE GENOMIC DNA]</scope>
    <source>
        <strain evidence="3 4">CGMCC 4.3491</strain>
    </source>
</reference>
<dbReference type="Gene3D" id="1.10.10.60">
    <property type="entry name" value="Homeodomain-like"/>
    <property type="match status" value="1"/>
</dbReference>
<protein>
    <submittedName>
        <fullName evidence="3">Helix-turn-helix domain-containing protein</fullName>
    </submittedName>
</protein>
<name>A0A1H3MNE6_9MICO</name>
<dbReference type="OrthoDB" id="5055514at2"/>
<dbReference type="RefSeq" id="WP_092550830.1">
    <property type="nucleotide sequence ID" value="NZ_FNPZ01000001.1"/>
</dbReference>
<dbReference type="GO" id="GO:0003700">
    <property type="term" value="F:DNA-binding transcription factor activity"/>
    <property type="evidence" value="ECO:0007669"/>
    <property type="project" value="InterPro"/>
</dbReference>
<dbReference type="GO" id="GO:0043565">
    <property type="term" value="F:sequence-specific DNA binding"/>
    <property type="evidence" value="ECO:0007669"/>
    <property type="project" value="InterPro"/>
</dbReference>
<dbReference type="Proteomes" id="UP000198891">
    <property type="component" value="Unassembled WGS sequence"/>
</dbReference>
<proteinExistence type="predicted"/>
<organism evidence="3 4">
    <name type="scientific">Herbiconiux ginsengi</name>
    <dbReference type="NCBI Taxonomy" id="381665"/>
    <lineage>
        <taxon>Bacteria</taxon>
        <taxon>Bacillati</taxon>
        <taxon>Actinomycetota</taxon>
        <taxon>Actinomycetes</taxon>
        <taxon>Micrococcales</taxon>
        <taxon>Microbacteriaceae</taxon>
        <taxon>Herbiconiux</taxon>
    </lineage>
</organism>
<feature type="region of interest" description="Disordered" evidence="1">
    <location>
        <begin position="284"/>
        <end position="308"/>
    </location>
</feature>
<dbReference type="InterPro" id="IPR018060">
    <property type="entry name" value="HTH_AraC"/>
</dbReference>
<evidence type="ECO:0000313" key="4">
    <source>
        <dbReference type="Proteomes" id="UP000198891"/>
    </source>
</evidence>